<evidence type="ECO:0000259" key="2">
    <source>
        <dbReference type="Pfam" id="PF01757"/>
    </source>
</evidence>
<dbReference type="OrthoDB" id="5405781at2759"/>
<feature type="transmembrane region" description="Helical" evidence="1">
    <location>
        <begin position="49"/>
        <end position="69"/>
    </location>
</feature>
<dbReference type="Proteomes" id="UP001152797">
    <property type="component" value="Unassembled WGS sequence"/>
</dbReference>
<dbReference type="AlphaFoldDB" id="A0A9P1G769"/>
<evidence type="ECO:0000313" key="4">
    <source>
        <dbReference type="EMBL" id="CAL4787084.1"/>
    </source>
</evidence>
<keyword evidence="1" id="KW-0472">Membrane</keyword>
<reference evidence="4 5" key="2">
    <citation type="submission" date="2024-05" db="EMBL/GenBank/DDBJ databases">
        <authorList>
            <person name="Chen Y."/>
            <person name="Shah S."/>
            <person name="Dougan E. K."/>
            <person name="Thang M."/>
            <person name="Chan C."/>
        </authorList>
    </citation>
    <scope>NUCLEOTIDE SEQUENCE [LARGE SCALE GENOMIC DNA]</scope>
</reference>
<dbReference type="EMBL" id="CAMXCT020002675">
    <property type="protein sequence ID" value="CAL1153147.1"/>
    <property type="molecule type" value="Genomic_DNA"/>
</dbReference>
<dbReference type="EMBL" id="CAMXCT010002675">
    <property type="protein sequence ID" value="CAI3999772.1"/>
    <property type="molecule type" value="Genomic_DNA"/>
</dbReference>
<keyword evidence="1" id="KW-1133">Transmembrane helix</keyword>
<evidence type="ECO:0000313" key="5">
    <source>
        <dbReference type="Proteomes" id="UP001152797"/>
    </source>
</evidence>
<evidence type="ECO:0000313" key="3">
    <source>
        <dbReference type="EMBL" id="CAI3999772.1"/>
    </source>
</evidence>
<dbReference type="Pfam" id="PF01757">
    <property type="entry name" value="Acyl_transf_3"/>
    <property type="match status" value="1"/>
</dbReference>
<keyword evidence="4" id="KW-0808">Transferase</keyword>
<gene>
    <name evidence="3" type="ORF">C1SCF055_LOCUS25946</name>
</gene>
<dbReference type="GO" id="GO:0016747">
    <property type="term" value="F:acyltransferase activity, transferring groups other than amino-acyl groups"/>
    <property type="evidence" value="ECO:0007669"/>
    <property type="project" value="InterPro"/>
</dbReference>
<accession>A0A9P1G769</accession>
<evidence type="ECO:0000256" key="1">
    <source>
        <dbReference type="SAM" id="Phobius"/>
    </source>
</evidence>
<dbReference type="InterPro" id="IPR002656">
    <property type="entry name" value="Acyl_transf_3_dom"/>
</dbReference>
<proteinExistence type="predicted"/>
<reference evidence="3" key="1">
    <citation type="submission" date="2022-10" db="EMBL/GenBank/DDBJ databases">
        <authorList>
            <person name="Chen Y."/>
            <person name="Dougan E. K."/>
            <person name="Chan C."/>
            <person name="Rhodes N."/>
            <person name="Thang M."/>
        </authorList>
    </citation>
    <scope>NUCLEOTIDE SEQUENCE</scope>
</reference>
<feature type="non-terminal residue" evidence="3">
    <location>
        <position position="1"/>
    </location>
</feature>
<keyword evidence="1" id="KW-0812">Transmembrane</keyword>
<feature type="transmembrane region" description="Helical" evidence="1">
    <location>
        <begin position="81"/>
        <end position="101"/>
    </location>
</feature>
<keyword evidence="5" id="KW-1185">Reference proteome</keyword>
<sequence>MGTVALCVAMGVIYGGSWKQSQVSALPQALREAESKLAEVTTSGKGPRIGALDSLRFVLIAYIASGHFIHTATKNPFLLRMITQINVVVGAFFVISGYVAAYTTTTLGQRKGTERLDNAVEFVVPRVMSYWTLHMVVLLIFSPMFLYVDVAYSGWPTALWHGFISTFMLQVLKLDLPHFGTLTGSATNQVWNAPTWFLSALTFAFLALPYCLRVLATQKKEQLRRTLVILTLVSLVPKIAYSSDLHSWGIMEGMLNAKTHPNYAVFNSLRFSPLGALLEVSTCVAQLQWGRAGPKPRVVGVEREIRAGDRMSKKAGPETHGPHGCWQVLLLMLGLEMDVQFIHPLSFVGYSFPWRRRSFTVPGRAEADLDLDLMLSPAGSGLSRYKGTGFDPEACGEACEALAEAVAKGNQHQVEGLVTALKLMMPPASGAEQALGPPRDNFILRPEELQWTEQDFLGGRVADVGSGLVDQ</sequence>
<organism evidence="3">
    <name type="scientific">Cladocopium goreaui</name>
    <dbReference type="NCBI Taxonomy" id="2562237"/>
    <lineage>
        <taxon>Eukaryota</taxon>
        <taxon>Sar</taxon>
        <taxon>Alveolata</taxon>
        <taxon>Dinophyceae</taxon>
        <taxon>Suessiales</taxon>
        <taxon>Symbiodiniaceae</taxon>
        <taxon>Cladocopium</taxon>
    </lineage>
</organism>
<comment type="caution">
    <text evidence="3">The sequence shown here is derived from an EMBL/GenBank/DDBJ whole genome shotgun (WGS) entry which is preliminary data.</text>
</comment>
<feature type="domain" description="Acyltransferase 3" evidence="2">
    <location>
        <begin position="50"/>
        <end position="238"/>
    </location>
</feature>
<keyword evidence="4" id="KW-0012">Acyltransferase</keyword>
<feature type="transmembrane region" description="Helical" evidence="1">
    <location>
        <begin position="196"/>
        <end position="216"/>
    </location>
</feature>
<protein>
    <submittedName>
        <fullName evidence="4">Acyltransferase 3 domain-containing protein</fullName>
    </submittedName>
</protein>
<dbReference type="EMBL" id="CAMXCT030002675">
    <property type="protein sequence ID" value="CAL4787084.1"/>
    <property type="molecule type" value="Genomic_DNA"/>
</dbReference>
<name>A0A9P1G769_9DINO</name>